<dbReference type="Proteomes" id="UP001333110">
    <property type="component" value="Unassembled WGS sequence"/>
</dbReference>
<dbReference type="EMBL" id="JAUNZN010000002">
    <property type="protein sequence ID" value="KAK4827293.1"/>
    <property type="molecule type" value="Genomic_DNA"/>
</dbReference>
<evidence type="ECO:0000313" key="1">
    <source>
        <dbReference type="EMBL" id="KAK4827293.1"/>
    </source>
</evidence>
<keyword evidence="2" id="KW-1185">Reference proteome</keyword>
<proteinExistence type="predicted"/>
<accession>A0AAN7NGI6</accession>
<comment type="caution">
    <text evidence="1">The sequence shown here is derived from an EMBL/GenBank/DDBJ whole genome shotgun (WGS) entry which is preliminary data.</text>
</comment>
<organism evidence="1 2">
    <name type="scientific">Mycteria americana</name>
    <name type="common">Wood stork</name>
    <dbReference type="NCBI Taxonomy" id="33587"/>
    <lineage>
        <taxon>Eukaryota</taxon>
        <taxon>Metazoa</taxon>
        <taxon>Chordata</taxon>
        <taxon>Craniata</taxon>
        <taxon>Vertebrata</taxon>
        <taxon>Euteleostomi</taxon>
        <taxon>Archelosauria</taxon>
        <taxon>Archosauria</taxon>
        <taxon>Dinosauria</taxon>
        <taxon>Saurischia</taxon>
        <taxon>Theropoda</taxon>
        <taxon>Coelurosauria</taxon>
        <taxon>Aves</taxon>
        <taxon>Neognathae</taxon>
        <taxon>Neoaves</taxon>
        <taxon>Aequornithes</taxon>
        <taxon>Ciconiiformes</taxon>
        <taxon>Ciconiidae</taxon>
        <taxon>Mycteria</taxon>
    </lineage>
</organism>
<sequence>MRVVRHWNRLPREVVDAPSLEVFKVKFKAGEIRPAVTSTAKHLPPLVQNLDPDCSSVVTQPFLSPLPLRWFWEVQRLCILPMARGAACKPQPAGLPLGKGDFTEEGLGICCNGGSES</sequence>
<evidence type="ECO:0000313" key="2">
    <source>
        <dbReference type="Proteomes" id="UP001333110"/>
    </source>
</evidence>
<dbReference type="AlphaFoldDB" id="A0AAN7NGI6"/>
<name>A0AAN7NGI6_MYCAM</name>
<protein>
    <submittedName>
        <fullName evidence="1">Uncharacterized protein</fullName>
    </submittedName>
</protein>
<reference evidence="1 2" key="1">
    <citation type="journal article" date="2023" name="J. Hered.">
        <title>Chromosome-level genome of the wood stork (Mycteria americana) provides insight into avian chromosome evolution.</title>
        <authorList>
            <person name="Flamio R. Jr."/>
            <person name="Ramstad K.M."/>
        </authorList>
    </citation>
    <scope>NUCLEOTIDE SEQUENCE [LARGE SCALE GENOMIC DNA]</scope>
    <source>
        <strain evidence="1">JAX WOST 10</strain>
    </source>
</reference>
<gene>
    <name evidence="1" type="ORF">QYF61_016520</name>
</gene>